<keyword evidence="3" id="KW-1185">Reference proteome</keyword>
<organism evidence="2 3">
    <name type="scientific">Paraburkholderia eburnea</name>
    <dbReference type="NCBI Taxonomy" id="1189126"/>
    <lineage>
        <taxon>Bacteria</taxon>
        <taxon>Pseudomonadati</taxon>
        <taxon>Pseudomonadota</taxon>
        <taxon>Betaproteobacteria</taxon>
        <taxon>Burkholderiales</taxon>
        <taxon>Burkholderiaceae</taxon>
        <taxon>Paraburkholderia</taxon>
    </lineage>
</organism>
<dbReference type="Proteomes" id="UP000237381">
    <property type="component" value="Unassembled WGS sequence"/>
</dbReference>
<name>A0A2S4MMC9_9BURK</name>
<evidence type="ECO:0000313" key="2">
    <source>
        <dbReference type="EMBL" id="POR55900.1"/>
    </source>
</evidence>
<reference evidence="2 3" key="1">
    <citation type="submission" date="2018-01" db="EMBL/GenBank/DDBJ databases">
        <title>Genomic Encyclopedia of Type Strains, Phase III (KMG-III): the genomes of soil and plant-associated and newly described type strains.</title>
        <authorList>
            <person name="Whitman W."/>
        </authorList>
    </citation>
    <scope>NUCLEOTIDE SEQUENCE [LARGE SCALE GENOMIC DNA]</scope>
    <source>
        <strain evidence="2 3">JCM 18070</strain>
    </source>
</reference>
<accession>A0A2S4MMC9</accession>
<proteinExistence type="predicted"/>
<dbReference type="AlphaFoldDB" id="A0A2S4MMC9"/>
<protein>
    <submittedName>
        <fullName evidence="2">Uncharacterized protein</fullName>
    </submittedName>
</protein>
<dbReference type="EMBL" id="PQGA01000001">
    <property type="protein sequence ID" value="POR55900.1"/>
    <property type="molecule type" value="Genomic_DNA"/>
</dbReference>
<evidence type="ECO:0000256" key="1">
    <source>
        <dbReference type="SAM" id="Coils"/>
    </source>
</evidence>
<gene>
    <name evidence="2" type="ORF">B0G62_101296</name>
</gene>
<evidence type="ECO:0000313" key="3">
    <source>
        <dbReference type="Proteomes" id="UP000237381"/>
    </source>
</evidence>
<sequence>MSNIFKVGIGQLTGTTTVPQGRLAGSGDPKIQKPRIMSIGGCVTDVICNRLARLADTSHIWRITVPCLMSPAIEGRSYYRSDNPHVSERLNLELTKQTLKKLETGGFDLLVFDPTSDFNNEYYEKDGCIINDVASGRFGNDWHWPEGFLGDGWTHLDPCTHRYIDLYIHYLKELIEVSERIGVPIIILRRTLCTNRLDCHGLHSLGDPVSTEANWWIDLLWSKISGIKGLNVLELDGRYSITSFDAPWGENRFHPIDEFYDYAIFKLMYMMGLGDDLVSDVMVDVYKGRAIRRHAMHVERDNLVGERDGLRTTLAQMTSERDAVAGERDGLRDSLFHATSERDGVIGERDGLHASLSYVVSERDAVICERDAVIREREALIRERETLEETINRLTAERDASFHEREVFKNASEQLSAERDAQQMKLAEVSASNALGASSLNEILRLDDRGLIRAVFREFICREPLKVDMDRYLALLLKNRPRLVVVGAILRECGSEANVRDDASSSDAQIAIQAHHRWKSVPYSYLGYRVGWQRNRA</sequence>
<feature type="coiled-coil region" evidence="1">
    <location>
        <begin position="370"/>
        <end position="404"/>
    </location>
</feature>
<keyword evidence="1" id="KW-0175">Coiled coil</keyword>
<dbReference type="RefSeq" id="WP_103701826.1">
    <property type="nucleotide sequence ID" value="NZ_PQGA01000001.1"/>
</dbReference>
<dbReference type="OrthoDB" id="9034344at2"/>
<comment type="caution">
    <text evidence="2">The sequence shown here is derived from an EMBL/GenBank/DDBJ whole genome shotgun (WGS) entry which is preliminary data.</text>
</comment>